<evidence type="ECO:0000256" key="2">
    <source>
        <dbReference type="SAM" id="MobiDB-lite"/>
    </source>
</evidence>
<dbReference type="RefSeq" id="XP_007874224.1">
    <property type="nucleotide sequence ID" value="XM_007876033.1"/>
</dbReference>
<feature type="region of interest" description="Disordered" evidence="2">
    <location>
        <begin position="907"/>
        <end position="932"/>
    </location>
</feature>
<dbReference type="STRING" id="1069680.M7NQX1"/>
<evidence type="ECO:0000259" key="4">
    <source>
        <dbReference type="Pfam" id="PF12373"/>
    </source>
</evidence>
<dbReference type="Proteomes" id="UP000011958">
    <property type="component" value="Unassembled WGS sequence"/>
</dbReference>
<dbReference type="EMBL" id="AFWA02000012">
    <property type="protein sequence ID" value="EMR09657.1"/>
    <property type="molecule type" value="Genomic_DNA"/>
</dbReference>
<dbReference type="GeneID" id="19895933"/>
<organism evidence="5 6">
    <name type="scientific">Pneumocystis murina (strain B123)</name>
    <name type="common">Mouse pneumocystis pneumonia agent</name>
    <name type="synonym">Pneumocystis carinii f. sp. muris</name>
    <dbReference type="NCBI Taxonomy" id="1069680"/>
    <lineage>
        <taxon>Eukaryota</taxon>
        <taxon>Fungi</taxon>
        <taxon>Dikarya</taxon>
        <taxon>Ascomycota</taxon>
        <taxon>Taphrinomycotina</taxon>
        <taxon>Pneumocystomycetes</taxon>
        <taxon>Pneumocystaceae</taxon>
        <taxon>Pneumocystis</taxon>
    </lineage>
</organism>
<name>M7NQX1_PNEMU</name>
<proteinExistence type="predicted"/>
<dbReference type="Pfam" id="PF02349">
    <property type="entry name" value="MSG"/>
    <property type="match status" value="5"/>
</dbReference>
<keyword evidence="1" id="KW-0175">Coiled coil</keyword>
<protein>
    <recommendedName>
        <fullName evidence="4">Major surface glycoprotein 2 C-terminal domain-containing protein</fullName>
    </recommendedName>
</protein>
<keyword evidence="6" id="KW-1185">Reference proteome</keyword>
<sequence length="1068" mass="124940">MKSTSFAFFAYLGCILVAALENAMISDINEQGHQVIELFENERPLRLRKIRGSKGTWNSRFNKDSNMDYFENYPGVDYFRKDDYEFFFPKNYPQDNQWVEEITQKGEVTTQLVKRQASKVIEDEIKEEHVLVLIVKSDYKDEAKCKKKLEEYCKRLLEIYQDLGNENDKVRKICEDGKQEKCKGLKQKVEKEINELKAKLDELLKKSIDNKNCRKYEDICIFLEDVDQKDVKDKCSELRDRCYKKMRQEVSKEIIFRAFGRKINSDTEIINIACSFFIEYVDELIFICINTSKIFIDFKKNSLDICKLLQTGFEDNELMEKCEEYLKKCYFYGSNCKNTKCDKIKDQCKEKGILYEPELDYDPVKSLSFSDKIELEDLYEEAEAKGIIFRKQEKVSFKDTFFFRSSFHIQEQKEILQKTILYNQENKSKAEENCKEILKKCYIFKSIFLNNMCKKIENKKCKEIVDVEEKCTYLKLKLYLKGWSTEFEKNKSSKLFSWKELPRSFSREDCIGFVSECFYLEKICKDEIGNACKNVRVACYKKGQDRMLNRYFGSGLKNLRYLNSTGKKSECQKLVRDKCKKVNRNIRYMQKCLEPEELCLEILDNIFAESKELGRVLDDAQDFPEKKECVKLKKKCDDLKSNSDLNDEKCTALDRYCEYLRVINELRKDFLKRNNDVLENQNNCKKALKEKCDRLIRRQNSFNFFCVLLEETCEFMVKWTKKECSQLRASFINNGSWITDKNKNKHLQENCLLWDSHCQQLMESCPEFLKHPLGNTPKHCLLLKEKCNSFWEELQFKEKLMYNLKGSLDRSIKCKETLEKYCTKWEGEKNQIFDSACKDKNGLSDYLKREEICNELVKKVIEKCPTLKSNLEKAKIDLEKKKDKFERDKEEAENCIKQTRLLLLRPNEDGQGAPSSVQNNSALAPATPSAGPLVPDIATRSSSTQDIRTNTTEVRHVRRTFVDGEISEAETKALDATAKALDSYLELKGQCKALQEDCGFKEECPTFKPFCKEIDMLCEGIKPLKLASHHTLIFTTTSTMISITTITTTSTTMATVPTAATLIVMGML</sequence>
<gene>
    <name evidence="5" type="ORF">PNEG_02240</name>
</gene>
<evidence type="ECO:0000313" key="6">
    <source>
        <dbReference type="Proteomes" id="UP000011958"/>
    </source>
</evidence>
<dbReference type="AlphaFoldDB" id="M7NQX1"/>
<feature type="domain" description="Major surface glycoprotein 2 C-terminal" evidence="4">
    <location>
        <begin position="957"/>
        <end position="982"/>
    </location>
</feature>
<feature type="coiled-coil region" evidence="1">
    <location>
        <begin position="864"/>
        <end position="902"/>
    </location>
</feature>
<comment type="caution">
    <text evidence="5">The sequence shown here is derived from an EMBL/GenBank/DDBJ whole genome shotgun (WGS) entry which is preliminary data.</text>
</comment>
<dbReference type="Pfam" id="PF12373">
    <property type="entry name" value="Msg2_C"/>
    <property type="match status" value="1"/>
</dbReference>
<feature type="compositionally biased region" description="Polar residues" evidence="2">
    <location>
        <begin position="913"/>
        <end position="922"/>
    </location>
</feature>
<keyword evidence="3" id="KW-0732">Signal</keyword>
<evidence type="ECO:0000256" key="3">
    <source>
        <dbReference type="SAM" id="SignalP"/>
    </source>
</evidence>
<evidence type="ECO:0000313" key="5">
    <source>
        <dbReference type="EMBL" id="EMR09657.1"/>
    </source>
</evidence>
<dbReference type="VEuPathDB" id="FungiDB:PNEG_02240"/>
<feature type="signal peptide" evidence="3">
    <location>
        <begin position="1"/>
        <end position="19"/>
    </location>
</feature>
<reference evidence="6" key="1">
    <citation type="journal article" date="2016" name="Nat. Commun.">
        <title>Genome analysis of three Pneumocystis species reveals adaptation mechanisms to life exclusively in mammalian hosts.</title>
        <authorList>
            <person name="Ma L."/>
            <person name="Chen Z."/>
            <person name="Huang D.W."/>
            <person name="Kutty G."/>
            <person name="Ishihara M."/>
            <person name="Wang H."/>
            <person name="Abouelleil A."/>
            <person name="Bishop L."/>
            <person name="Davey E."/>
            <person name="Deng R."/>
            <person name="Deng X."/>
            <person name="Fan L."/>
            <person name="Fantoni G."/>
            <person name="Fitzgerald M."/>
            <person name="Gogineni E."/>
            <person name="Goldberg J.M."/>
            <person name="Handley G."/>
            <person name="Hu X."/>
            <person name="Huber C."/>
            <person name="Jiao X."/>
            <person name="Jones K."/>
            <person name="Levin J.Z."/>
            <person name="Liu Y."/>
            <person name="Macdonald P."/>
            <person name="Melnikov A."/>
            <person name="Raley C."/>
            <person name="Sassi M."/>
            <person name="Sherman B.T."/>
            <person name="Song X."/>
            <person name="Sykes S."/>
            <person name="Tran B."/>
            <person name="Walsh L."/>
            <person name="Xia Y."/>
            <person name="Yang J."/>
            <person name="Young S."/>
            <person name="Zeng Q."/>
            <person name="Zheng X."/>
            <person name="Stephens R."/>
            <person name="Nusbaum C."/>
            <person name="Birren B.W."/>
            <person name="Azadi P."/>
            <person name="Lempicki R.A."/>
            <person name="Cuomo C.A."/>
            <person name="Kovacs J.A."/>
        </authorList>
    </citation>
    <scope>NUCLEOTIDE SEQUENCE [LARGE SCALE GENOMIC DNA]</scope>
    <source>
        <strain evidence="6">B123</strain>
    </source>
</reference>
<dbReference type="InterPro" id="IPR003330">
    <property type="entry name" value="MSG"/>
</dbReference>
<feature type="coiled-coil region" evidence="1">
    <location>
        <begin position="146"/>
        <end position="206"/>
    </location>
</feature>
<accession>M7NQX1</accession>
<dbReference type="HOGENOM" id="CLU_010455_0_0_1"/>
<dbReference type="InterPro" id="IPR021041">
    <property type="entry name" value="Maj_surf_glycoprot_2_C"/>
</dbReference>
<dbReference type="eggNOG" id="KOG3544">
    <property type="taxonomic scope" value="Eukaryota"/>
</dbReference>
<evidence type="ECO:0000256" key="1">
    <source>
        <dbReference type="SAM" id="Coils"/>
    </source>
</evidence>
<feature type="chain" id="PRO_5004082297" description="Major surface glycoprotein 2 C-terminal domain-containing protein" evidence="3">
    <location>
        <begin position="20"/>
        <end position="1068"/>
    </location>
</feature>